<name>A0ABN5LNC5_9STRE</name>
<keyword evidence="1" id="KW-1133">Transmembrane helix</keyword>
<dbReference type="RefSeq" id="WP_002962120.1">
    <property type="nucleotide sequence ID" value="NZ_CP029490.1"/>
</dbReference>
<feature type="transmembrane region" description="Helical" evidence="1">
    <location>
        <begin position="39"/>
        <end position="59"/>
    </location>
</feature>
<dbReference type="EMBL" id="CP029490">
    <property type="protein sequence ID" value="AWN21295.1"/>
    <property type="molecule type" value="Genomic_DNA"/>
</dbReference>
<evidence type="ECO:0000313" key="3">
    <source>
        <dbReference type="Proteomes" id="UP000245369"/>
    </source>
</evidence>
<accession>A0ABN5LNC5</accession>
<evidence type="ECO:0000313" key="2">
    <source>
        <dbReference type="EMBL" id="AWN21295.1"/>
    </source>
</evidence>
<sequence length="68" mass="6941">MIIWRGKGLLLLVSIFAGGIASGLVGSMAANLSVGPLKSLVAFLAALAFGVSALVNHIFCKTLLKNEG</sequence>
<proteinExistence type="predicted"/>
<evidence type="ECO:0000256" key="1">
    <source>
        <dbReference type="SAM" id="Phobius"/>
    </source>
</evidence>
<keyword evidence="1" id="KW-0812">Transmembrane</keyword>
<keyword evidence="3" id="KW-1185">Reference proteome</keyword>
<evidence type="ECO:0008006" key="4">
    <source>
        <dbReference type="Google" id="ProtNLM"/>
    </source>
</evidence>
<gene>
    <name evidence="2" type="ORF">DK182_08025</name>
</gene>
<reference evidence="2 3" key="1">
    <citation type="submission" date="2018-05" db="EMBL/GenBank/DDBJ databases">
        <title>Complete genome sequences of Streptococcus sobrinus.</title>
        <authorList>
            <person name="Sales M."/>
            <person name="Jensen P.A."/>
        </authorList>
    </citation>
    <scope>NUCLEOTIDE SEQUENCE [LARGE SCALE GENOMIC DNA]</scope>
    <source>
        <strain evidence="2 3">SL1</strain>
    </source>
</reference>
<organism evidence="2 3">
    <name type="scientific">Streptococcus sobrinus</name>
    <dbReference type="NCBI Taxonomy" id="1310"/>
    <lineage>
        <taxon>Bacteria</taxon>
        <taxon>Bacillati</taxon>
        <taxon>Bacillota</taxon>
        <taxon>Bacilli</taxon>
        <taxon>Lactobacillales</taxon>
        <taxon>Streptococcaceae</taxon>
        <taxon>Streptococcus</taxon>
    </lineage>
</organism>
<dbReference type="Proteomes" id="UP000245369">
    <property type="component" value="Chromosome"/>
</dbReference>
<keyword evidence="1" id="KW-0472">Membrane</keyword>
<protein>
    <recommendedName>
        <fullName evidence="4">Permease</fullName>
    </recommendedName>
</protein>
<dbReference type="GeneID" id="93924452"/>